<name>A0A381UVE3_9ZZZZ</name>
<protein>
    <recommendedName>
        <fullName evidence="1">Methyltransferase type 11 domain-containing protein</fullName>
    </recommendedName>
</protein>
<dbReference type="AlphaFoldDB" id="A0A381UVE3"/>
<evidence type="ECO:0000313" key="2">
    <source>
        <dbReference type="EMBL" id="SVA32099.1"/>
    </source>
</evidence>
<sequence>MQPLWLLDSIGSRLIRDEQQAFSDLSISSFGNYFLQLGIWGHSNTFTDNTPIKNRFLITAHSFGEIALVADLDRLPLQDQTIDVVFLPHTLEQYDNHLEILSSCVNTISESGSLVALGFNPASLWGVRQLFSGKNFLPGIQRLISPNQYTHWLVHLGFRVEKIHYFHAIIPLKKRYELPLSHKILNPFLCACYMIVARKEIIPLTLENKFIKGKKQTGSLADSMGRTTA</sequence>
<evidence type="ECO:0000259" key="1">
    <source>
        <dbReference type="Pfam" id="PF08241"/>
    </source>
</evidence>
<gene>
    <name evidence="2" type="ORF">METZ01_LOCUS84953</name>
</gene>
<dbReference type="Gene3D" id="3.40.50.150">
    <property type="entry name" value="Vaccinia Virus protein VP39"/>
    <property type="match status" value="1"/>
</dbReference>
<dbReference type="EMBL" id="UINC01007219">
    <property type="protein sequence ID" value="SVA32099.1"/>
    <property type="molecule type" value="Genomic_DNA"/>
</dbReference>
<organism evidence="2">
    <name type="scientific">marine metagenome</name>
    <dbReference type="NCBI Taxonomy" id="408172"/>
    <lineage>
        <taxon>unclassified sequences</taxon>
        <taxon>metagenomes</taxon>
        <taxon>ecological metagenomes</taxon>
    </lineage>
</organism>
<dbReference type="GO" id="GO:0008757">
    <property type="term" value="F:S-adenosylmethionine-dependent methyltransferase activity"/>
    <property type="evidence" value="ECO:0007669"/>
    <property type="project" value="InterPro"/>
</dbReference>
<dbReference type="InterPro" id="IPR029063">
    <property type="entry name" value="SAM-dependent_MTases_sf"/>
</dbReference>
<proteinExistence type="predicted"/>
<feature type="domain" description="Methyltransferase type 11" evidence="1">
    <location>
        <begin position="68"/>
        <end position="115"/>
    </location>
</feature>
<accession>A0A381UVE3</accession>
<reference evidence="2" key="1">
    <citation type="submission" date="2018-05" db="EMBL/GenBank/DDBJ databases">
        <authorList>
            <person name="Lanie J.A."/>
            <person name="Ng W.-L."/>
            <person name="Kazmierczak K.M."/>
            <person name="Andrzejewski T.M."/>
            <person name="Davidsen T.M."/>
            <person name="Wayne K.J."/>
            <person name="Tettelin H."/>
            <person name="Glass J.I."/>
            <person name="Rusch D."/>
            <person name="Podicherti R."/>
            <person name="Tsui H.-C.T."/>
            <person name="Winkler M.E."/>
        </authorList>
    </citation>
    <scope>NUCLEOTIDE SEQUENCE</scope>
</reference>
<dbReference type="SUPFAM" id="SSF53335">
    <property type="entry name" value="S-adenosyl-L-methionine-dependent methyltransferases"/>
    <property type="match status" value="1"/>
</dbReference>
<dbReference type="Pfam" id="PF08241">
    <property type="entry name" value="Methyltransf_11"/>
    <property type="match status" value="1"/>
</dbReference>
<dbReference type="InterPro" id="IPR013216">
    <property type="entry name" value="Methyltransf_11"/>
</dbReference>